<dbReference type="EMBL" id="LFJN01000060">
    <property type="protein sequence ID" value="KPI34447.1"/>
    <property type="molecule type" value="Genomic_DNA"/>
</dbReference>
<dbReference type="SUPFAM" id="SSF52540">
    <property type="entry name" value="P-loop containing nucleoside triphosphate hydrolases"/>
    <property type="match status" value="1"/>
</dbReference>
<dbReference type="InterPro" id="IPR011545">
    <property type="entry name" value="DEAD/DEAH_box_helicase_dom"/>
</dbReference>
<name>A0A0N1H2D7_9EURO</name>
<dbReference type="RefSeq" id="XP_017994410.1">
    <property type="nucleotide sequence ID" value="XM_018141288.1"/>
</dbReference>
<feature type="domain" description="Helicase C-terminal" evidence="10">
    <location>
        <begin position="270"/>
        <end position="432"/>
    </location>
</feature>
<feature type="region of interest" description="Disordered" evidence="8">
    <location>
        <begin position="509"/>
        <end position="559"/>
    </location>
</feature>
<dbReference type="SMART" id="SM00490">
    <property type="entry name" value="HELICc"/>
    <property type="match status" value="1"/>
</dbReference>
<evidence type="ECO:0000256" key="7">
    <source>
        <dbReference type="RuleBase" id="RU365068"/>
    </source>
</evidence>
<reference evidence="11 12" key="1">
    <citation type="submission" date="2015-06" db="EMBL/GenBank/DDBJ databases">
        <title>Draft genome of the ant-associated black yeast Phialophora attae CBS 131958.</title>
        <authorList>
            <person name="Moreno L.F."/>
            <person name="Stielow B.J."/>
            <person name="de Hoog S."/>
            <person name="Vicente V.A."/>
            <person name="Weiss V.A."/>
            <person name="de Vries M."/>
            <person name="Cruz L.M."/>
            <person name="Souza E.M."/>
        </authorList>
    </citation>
    <scope>NUCLEOTIDE SEQUENCE [LARGE SCALE GENOMIC DNA]</scope>
    <source>
        <strain evidence="11 12">CBS 131958</strain>
    </source>
</reference>
<feature type="domain" description="Helicase ATP-binding" evidence="9">
    <location>
        <begin position="61"/>
        <end position="242"/>
    </location>
</feature>
<feature type="compositionally biased region" description="Low complexity" evidence="8">
    <location>
        <begin position="513"/>
        <end position="526"/>
    </location>
</feature>
<comment type="domain">
    <text evidence="7">The Q motif is unique to and characteristic of the DEAD box family of RNA helicases and controls ATP binding and hydrolysis.</text>
</comment>
<comment type="function">
    <text evidence="7">RNA helicase.</text>
</comment>
<sequence length="559" mass="60878">MSTTSQRLLPEVSTPPLAEAVPQDTMRFADLAADLHPTLIETITQDLGFDHMTPVQEATLHELLHNRVDCLAQAKTGTGKTVAFLLPAIQTLMNKRPTTKKKVSLLVISPTRELALQIAKEASSLLGRLPQYKVQWAIGGTNKDREERDILGGCDILIATPGRLKDHFGNPNVVELFSSLDTLVLDEADRLLDMGFAAELKAIISYLPNKEETKRQGMLFSATIADHVNKFAHLALSPGYKFISTIPAGELNTHEHVTQLLVTVPDFKDVLPATISTLRREVASTGINNFKAILFCPTAAQADWFAESISKASGLPTVSTLHARMSQSKRTNVTNAFRTASSAILIATDVVARGMDFPNVSTVVQINLPTDKESYIHRLGRTARAGRDGRGIFIIAEAESFFPKYRLKEIAFVPTEADISPQDTALVQQTAANSEMQGKAYQAWLGYYKAHLKALNWTPEQLVQHANRYAIDALCAGGVPELQKSTVGKMGLKGVRGLNVVANAPHVGRGGQANAPAGGVASSGPGSWKGGRRMPKPYSEPQEEPSYQHAGRTRRKDHQ</sequence>
<dbReference type="VEuPathDB" id="FungiDB:AB675_1400"/>
<dbReference type="SMART" id="SM00487">
    <property type="entry name" value="DEXDc"/>
    <property type="match status" value="1"/>
</dbReference>
<keyword evidence="5 7" id="KW-0694">RNA-binding</keyword>
<dbReference type="CDD" id="cd18787">
    <property type="entry name" value="SF2_C_DEAD"/>
    <property type="match status" value="1"/>
</dbReference>
<evidence type="ECO:0000256" key="8">
    <source>
        <dbReference type="SAM" id="MobiDB-lite"/>
    </source>
</evidence>
<evidence type="ECO:0000259" key="9">
    <source>
        <dbReference type="PROSITE" id="PS51192"/>
    </source>
</evidence>
<dbReference type="Pfam" id="PF00270">
    <property type="entry name" value="DEAD"/>
    <property type="match status" value="1"/>
</dbReference>
<evidence type="ECO:0000313" key="11">
    <source>
        <dbReference type="EMBL" id="KPI34447.1"/>
    </source>
</evidence>
<dbReference type="CDD" id="cd17964">
    <property type="entry name" value="DEADc_MSS116"/>
    <property type="match status" value="1"/>
</dbReference>
<dbReference type="STRING" id="1664694.A0A0N1H2D7"/>
<dbReference type="PROSITE" id="PS51192">
    <property type="entry name" value="HELICASE_ATP_BIND_1"/>
    <property type="match status" value="1"/>
</dbReference>
<dbReference type="InterPro" id="IPR027417">
    <property type="entry name" value="P-loop_NTPase"/>
</dbReference>
<dbReference type="Pfam" id="PF00271">
    <property type="entry name" value="Helicase_C"/>
    <property type="match status" value="1"/>
</dbReference>
<organism evidence="11 12">
    <name type="scientific">Cyphellophora attinorum</name>
    <dbReference type="NCBI Taxonomy" id="1664694"/>
    <lineage>
        <taxon>Eukaryota</taxon>
        <taxon>Fungi</taxon>
        <taxon>Dikarya</taxon>
        <taxon>Ascomycota</taxon>
        <taxon>Pezizomycotina</taxon>
        <taxon>Eurotiomycetes</taxon>
        <taxon>Chaetothyriomycetidae</taxon>
        <taxon>Chaetothyriales</taxon>
        <taxon>Cyphellophoraceae</taxon>
        <taxon>Cyphellophora</taxon>
    </lineage>
</organism>
<comment type="caution">
    <text evidence="11">The sequence shown here is derived from an EMBL/GenBank/DDBJ whole genome shotgun (WGS) entry which is preliminary data.</text>
</comment>
<dbReference type="GO" id="GO:0003723">
    <property type="term" value="F:RNA binding"/>
    <property type="evidence" value="ECO:0007669"/>
    <property type="project" value="UniProtKB-UniRule"/>
</dbReference>
<evidence type="ECO:0000256" key="4">
    <source>
        <dbReference type="ARBA" id="ARBA00022840"/>
    </source>
</evidence>
<dbReference type="PROSITE" id="PS00039">
    <property type="entry name" value="DEAD_ATP_HELICASE"/>
    <property type="match status" value="1"/>
</dbReference>
<comment type="catalytic activity">
    <reaction evidence="7">
        <text>ATP + H2O = ADP + phosphate + H(+)</text>
        <dbReference type="Rhea" id="RHEA:13065"/>
        <dbReference type="ChEBI" id="CHEBI:15377"/>
        <dbReference type="ChEBI" id="CHEBI:15378"/>
        <dbReference type="ChEBI" id="CHEBI:30616"/>
        <dbReference type="ChEBI" id="CHEBI:43474"/>
        <dbReference type="ChEBI" id="CHEBI:456216"/>
        <dbReference type="EC" id="3.6.4.13"/>
    </reaction>
</comment>
<gene>
    <name evidence="11" type="ORF">AB675_1400</name>
</gene>
<keyword evidence="3 6" id="KW-0347">Helicase</keyword>
<dbReference type="GeneID" id="28733168"/>
<protein>
    <recommendedName>
        <fullName evidence="7">ATP-dependent RNA helicase</fullName>
        <ecNumber evidence="7">3.6.4.13</ecNumber>
    </recommendedName>
</protein>
<comment type="similarity">
    <text evidence="6">Belongs to the DEAD box helicase family.</text>
</comment>
<keyword evidence="1 6" id="KW-0547">Nucleotide-binding</keyword>
<evidence type="ECO:0000256" key="2">
    <source>
        <dbReference type="ARBA" id="ARBA00022801"/>
    </source>
</evidence>
<dbReference type="PANTHER" id="PTHR24031">
    <property type="entry name" value="RNA HELICASE"/>
    <property type="match status" value="1"/>
</dbReference>
<dbReference type="Proteomes" id="UP000038010">
    <property type="component" value="Unassembled WGS sequence"/>
</dbReference>
<keyword evidence="12" id="KW-1185">Reference proteome</keyword>
<evidence type="ECO:0000256" key="3">
    <source>
        <dbReference type="ARBA" id="ARBA00022806"/>
    </source>
</evidence>
<dbReference type="GO" id="GO:0005524">
    <property type="term" value="F:ATP binding"/>
    <property type="evidence" value="ECO:0007669"/>
    <property type="project" value="UniProtKB-UniRule"/>
</dbReference>
<evidence type="ECO:0000256" key="1">
    <source>
        <dbReference type="ARBA" id="ARBA00022741"/>
    </source>
</evidence>
<keyword evidence="2 6" id="KW-0378">Hydrolase</keyword>
<dbReference type="GO" id="GO:0016787">
    <property type="term" value="F:hydrolase activity"/>
    <property type="evidence" value="ECO:0007669"/>
    <property type="project" value="UniProtKB-KW"/>
</dbReference>
<dbReference type="InterPro" id="IPR000629">
    <property type="entry name" value="RNA-helicase_DEAD-box_CS"/>
</dbReference>
<evidence type="ECO:0000313" key="12">
    <source>
        <dbReference type="Proteomes" id="UP000038010"/>
    </source>
</evidence>
<dbReference type="InterPro" id="IPR014001">
    <property type="entry name" value="Helicase_ATP-bd"/>
</dbReference>
<dbReference type="AlphaFoldDB" id="A0A0N1H2D7"/>
<evidence type="ECO:0000256" key="6">
    <source>
        <dbReference type="RuleBase" id="RU000492"/>
    </source>
</evidence>
<dbReference type="OrthoDB" id="193716at2759"/>
<proteinExistence type="inferred from homology"/>
<keyword evidence="4 6" id="KW-0067">ATP-binding</keyword>
<accession>A0A0N1H2D7</accession>
<evidence type="ECO:0000259" key="10">
    <source>
        <dbReference type="PROSITE" id="PS51194"/>
    </source>
</evidence>
<evidence type="ECO:0000256" key="5">
    <source>
        <dbReference type="ARBA" id="ARBA00022884"/>
    </source>
</evidence>
<dbReference type="GO" id="GO:0003724">
    <property type="term" value="F:RNA helicase activity"/>
    <property type="evidence" value="ECO:0007669"/>
    <property type="project" value="UniProtKB-EC"/>
</dbReference>
<dbReference type="InterPro" id="IPR001650">
    <property type="entry name" value="Helicase_C-like"/>
</dbReference>
<dbReference type="Gene3D" id="3.40.50.300">
    <property type="entry name" value="P-loop containing nucleotide triphosphate hydrolases"/>
    <property type="match status" value="2"/>
</dbReference>
<dbReference type="EC" id="3.6.4.13" evidence="7"/>
<dbReference type="PROSITE" id="PS51194">
    <property type="entry name" value="HELICASE_CTER"/>
    <property type="match status" value="1"/>
</dbReference>